<dbReference type="SUPFAM" id="SSF53474">
    <property type="entry name" value="alpha/beta-Hydrolases"/>
    <property type="match status" value="1"/>
</dbReference>
<reference evidence="3" key="1">
    <citation type="submission" date="2022-08" db="EMBL/GenBank/DDBJ databases">
        <title>Novel sulphate-reducing endosymbionts in the free-living metamonad Anaeramoeba.</title>
        <authorList>
            <person name="Jerlstrom-Hultqvist J."/>
            <person name="Cepicka I."/>
            <person name="Gallot-Lavallee L."/>
            <person name="Salas-Leiva D."/>
            <person name="Curtis B.A."/>
            <person name="Zahonova K."/>
            <person name="Pipaliya S."/>
            <person name="Dacks J."/>
            <person name="Roger A.J."/>
        </authorList>
    </citation>
    <scope>NUCLEOTIDE SEQUENCE</scope>
    <source>
        <strain evidence="3">Busselton2</strain>
    </source>
</reference>
<dbReference type="InterPro" id="IPR029058">
    <property type="entry name" value="AB_hydrolase_fold"/>
</dbReference>
<comment type="caution">
    <text evidence="3">The sequence shown here is derived from an EMBL/GenBank/DDBJ whole genome shotgun (WGS) entry which is preliminary data.</text>
</comment>
<dbReference type="GO" id="GO:0006629">
    <property type="term" value="P:lipid metabolic process"/>
    <property type="evidence" value="ECO:0007669"/>
    <property type="project" value="InterPro"/>
</dbReference>
<feature type="domain" description="Partial AB-hydrolase lipase" evidence="2">
    <location>
        <begin position="261"/>
        <end position="312"/>
    </location>
</feature>
<protein>
    <submittedName>
        <fullName evidence="3">Ab-hydrolase associated lipase region containing protein</fullName>
    </submittedName>
</protein>
<dbReference type="Proteomes" id="UP001146793">
    <property type="component" value="Unassembled WGS sequence"/>
</dbReference>
<proteinExistence type="predicted"/>
<accession>A0AAV7ZE26</accession>
<dbReference type="InterPro" id="IPR006693">
    <property type="entry name" value="AB_hydrolase_lipase"/>
</dbReference>
<dbReference type="Pfam" id="PF04083">
    <property type="entry name" value="Abhydro_lipase"/>
    <property type="match status" value="1"/>
</dbReference>
<dbReference type="PANTHER" id="PTHR11005">
    <property type="entry name" value="LYSOSOMAL ACID LIPASE-RELATED"/>
    <property type="match status" value="1"/>
</dbReference>
<evidence type="ECO:0000313" key="3">
    <source>
        <dbReference type="EMBL" id="KAJ3440219.1"/>
    </source>
</evidence>
<dbReference type="AlphaFoldDB" id="A0AAV7ZE26"/>
<feature type="compositionally biased region" description="Basic and acidic residues" evidence="1">
    <location>
        <begin position="109"/>
        <end position="129"/>
    </location>
</feature>
<feature type="region of interest" description="Disordered" evidence="1">
    <location>
        <begin position="109"/>
        <end position="141"/>
    </location>
</feature>
<name>A0AAV7ZE26_9EUKA</name>
<dbReference type="EMBL" id="JANTQA010000032">
    <property type="protein sequence ID" value="KAJ3440219.1"/>
    <property type="molecule type" value="Genomic_DNA"/>
</dbReference>
<feature type="compositionally biased region" description="Basic residues" evidence="1">
    <location>
        <begin position="130"/>
        <end position="140"/>
    </location>
</feature>
<organism evidence="3 4">
    <name type="scientific">Anaeramoeba flamelloides</name>
    <dbReference type="NCBI Taxonomy" id="1746091"/>
    <lineage>
        <taxon>Eukaryota</taxon>
        <taxon>Metamonada</taxon>
        <taxon>Anaeramoebidae</taxon>
        <taxon>Anaeramoeba</taxon>
    </lineage>
</organism>
<evidence type="ECO:0000259" key="2">
    <source>
        <dbReference type="Pfam" id="PF04083"/>
    </source>
</evidence>
<gene>
    <name evidence="3" type="ORF">M0812_16274</name>
</gene>
<dbReference type="Gene3D" id="3.40.50.1820">
    <property type="entry name" value="alpha/beta hydrolase"/>
    <property type="match status" value="1"/>
</dbReference>
<evidence type="ECO:0000256" key="1">
    <source>
        <dbReference type="SAM" id="MobiDB-lite"/>
    </source>
</evidence>
<sequence>MIFSIFTFFLRFIGRQVDKCFLILNELILTFISELFAQLQKIVNGVSALILLLIFRNTFPEDLEKRIQITKNGSKKKKKKAHSNILTKPHIGSSFNLFMKGFEELQKNDNMGRKERTSKGNKEKNDPLRKKNPRGKKKYSLKNNHLSVRTESIQSFSPLKTIVSEEELNKVTLGNEQETGLIDDFQAYFHQMSIDILQEFRLFFEDLFTSLSTYDLKTLITQFIFPTRQIKLLKFCTNYLFKFKLSDIVIPQEFSHMTMENLANDFGYPYKEYSVETSDGYILKIDRLPQPESSKVIFLQHGILDSSMGFLARGSDSIVFSLFNSGYDVFLGNFRGSIRVDHTSQTQLNNKKKTKKNFDFSVNEIAFIDIPTMLTEIRKIKNLEMLVKNKKKPASEFVLTTVAHSLGGMATIMHLIWSKYHKRQYLMDNAILLSPTGYMDKKSLHIIWKAGIKFSKVLAKLKLTNLGLPSVKILKVLLTKLTNDFKNSPATRRLLNIIASDLLGGSYSKMGDHPIMSVPDLFYRVGATSMNTVKHLTQCYYSGTFQAFDYGAKKNIKEYGTIKPFNFFSNYHLVEIPVVYVAGMLDTLVSSFDVLKHYQIISKVHPDLAKIRVIEEGHLNFTFGANEDLKNIIITAQKEMEELKLKKNIKIKLDFENINENEIENEIIIDPQNQSSKFDF</sequence>
<evidence type="ECO:0000313" key="4">
    <source>
        <dbReference type="Proteomes" id="UP001146793"/>
    </source>
</evidence>